<dbReference type="RefSeq" id="WP_096467108.1">
    <property type="nucleotide sequence ID" value="NZ_AP017312.1"/>
</dbReference>
<dbReference type="EC" id="2.8.3.15" evidence="2"/>
<dbReference type="Pfam" id="PF02515">
    <property type="entry name" value="CoA_transf_3"/>
    <property type="match status" value="1"/>
</dbReference>
<evidence type="ECO:0000313" key="2">
    <source>
        <dbReference type="EMBL" id="BAU29428.1"/>
    </source>
</evidence>
<dbReference type="OrthoDB" id="9797653at2"/>
<dbReference type="InterPro" id="IPR050483">
    <property type="entry name" value="CoA-transferase_III_domain"/>
</dbReference>
<evidence type="ECO:0000256" key="1">
    <source>
        <dbReference type="ARBA" id="ARBA00022679"/>
    </source>
</evidence>
<organism evidence="2 3">
    <name type="scientific">Aneurinibacillus soli</name>
    <dbReference type="NCBI Taxonomy" id="1500254"/>
    <lineage>
        <taxon>Bacteria</taxon>
        <taxon>Bacillati</taxon>
        <taxon>Bacillota</taxon>
        <taxon>Bacilli</taxon>
        <taxon>Bacillales</taxon>
        <taxon>Paenibacillaceae</taxon>
        <taxon>Aneurinibacillus group</taxon>
        <taxon>Aneurinibacillus</taxon>
    </lineage>
</organism>
<proteinExistence type="predicted"/>
<dbReference type="EMBL" id="AP017312">
    <property type="protein sequence ID" value="BAU29428.1"/>
    <property type="molecule type" value="Genomic_DNA"/>
</dbReference>
<dbReference type="AlphaFoldDB" id="A0A0U4NL97"/>
<keyword evidence="3" id="KW-1185">Reference proteome</keyword>
<dbReference type="KEGG" id="asoc:CB4_03628"/>
<dbReference type="SUPFAM" id="SSF89796">
    <property type="entry name" value="CoA-transferase family III (CaiB/BaiF)"/>
    <property type="match status" value="1"/>
</dbReference>
<protein>
    <submittedName>
        <fullName evidence="2">Succinyl-CoA:(R)-benzylsuccinate CoA-transferase subunit BbsF</fullName>
        <ecNumber evidence="2">2.8.3.15</ecNumber>
    </submittedName>
</protein>
<dbReference type="InterPro" id="IPR044855">
    <property type="entry name" value="CoA-Trfase_III_dom3_sf"/>
</dbReference>
<name>A0A0U4NL97_9BACL</name>
<dbReference type="Gene3D" id="3.40.50.10540">
    <property type="entry name" value="Crotonobetainyl-coa:carnitine coa-transferase, domain 1"/>
    <property type="match status" value="1"/>
</dbReference>
<dbReference type="PANTHER" id="PTHR48207:SF3">
    <property type="entry name" value="SUCCINATE--HYDROXYMETHYLGLUTARATE COA-TRANSFERASE"/>
    <property type="match status" value="1"/>
</dbReference>
<gene>
    <name evidence="2" type="primary">bbsF</name>
    <name evidence="2" type="ORF">CB4_03628</name>
</gene>
<dbReference type="GO" id="GO:0033877">
    <property type="term" value="F:succinyl-CoA:(R)-benzylsuccinate CoA-transferase activity"/>
    <property type="evidence" value="ECO:0007669"/>
    <property type="project" value="UniProtKB-EC"/>
</dbReference>
<evidence type="ECO:0000313" key="3">
    <source>
        <dbReference type="Proteomes" id="UP000217696"/>
    </source>
</evidence>
<dbReference type="PANTHER" id="PTHR48207">
    <property type="entry name" value="SUCCINATE--HYDROXYMETHYLGLUTARATE COA-TRANSFERASE"/>
    <property type="match status" value="1"/>
</dbReference>
<dbReference type="InterPro" id="IPR023606">
    <property type="entry name" value="CoA-Trfase_III_dom_1_sf"/>
</dbReference>
<dbReference type="InterPro" id="IPR003673">
    <property type="entry name" value="CoA-Trfase_fam_III"/>
</dbReference>
<keyword evidence="1 2" id="KW-0808">Transferase</keyword>
<dbReference type="Gene3D" id="3.30.1540.10">
    <property type="entry name" value="formyl-coa transferase, domain 3"/>
    <property type="match status" value="1"/>
</dbReference>
<dbReference type="Proteomes" id="UP000217696">
    <property type="component" value="Chromosome"/>
</dbReference>
<accession>A0A0U4NL97</accession>
<sequence length="413" mass="45153">MITSTSEGEEETDFSEKNKSAALEGIKIVDLTRVLAGPFCTMILGDLGADVIKIEAPGGSDETRGWGPPDIGGESAYYLCTNRNKRALTLNLKKSEARDVLRHLLKDADVVINNFRTGTMEKWGLGYEDLAELNPRLIYASISGFGQTGPYKDIPGYDYIVQAMGGMMSITGSEDTGPMKVGVAIADVATGLYAAIGILAALHERKQSGRGQMIDLALFDAQISLLVNVASNYLVSGNTPKRYGNAHPNIVPYQVFSAADTEMVVAVGNDGQFRKLCALLGKEEWGHDVRFATNSSRLAHREEICGLLQIELSKRPAAEWLSLLTDAGVPNAPVYDLQQLFDDPHVQAREMKVEVTHSTVGRIPMVGTPLKLSRTPVQIRQHPPMAGEHTRDILLEYGFGQEQIEQWIHDSII</sequence>
<reference evidence="2 3" key="1">
    <citation type="submission" date="2015-12" db="EMBL/GenBank/DDBJ databases">
        <title>Genome sequence of Aneurinibacillus soli.</title>
        <authorList>
            <person name="Lee J.S."/>
            <person name="Lee K.C."/>
            <person name="Kim K.K."/>
            <person name="Lee B.W."/>
        </authorList>
    </citation>
    <scope>NUCLEOTIDE SEQUENCE [LARGE SCALE GENOMIC DNA]</scope>
    <source>
        <strain evidence="2 3">CB4</strain>
    </source>
</reference>